<dbReference type="InterPro" id="IPR003945">
    <property type="entry name" value="NU5C-like"/>
</dbReference>
<feature type="transmembrane region" description="Helical" evidence="17">
    <location>
        <begin position="87"/>
        <end position="104"/>
    </location>
</feature>
<dbReference type="GO" id="GO:0003954">
    <property type="term" value="F:NADH dehydrogenase activity"/>
    <property type="evidence" value="ECO:0007669"/>
    <property type="project" value="TreeGrafter"/>
</dbReference>
<dbReference type="EC" id="7.1.1.2" evidence="3 17"/>
<accession>W5R4F6</accession>
<evidence type="ECO:0000256" key="12">
    <source>
        <dbReference type="ARBA" id="ARBA00023027"/>
    </source>
</evidence>
<dbReference type="InterPro" id="IPR001750">
    <property type="entry name" value="ND/Mrp_TM"/>
</dbReference>
<evidence type="ECO:0000256" key="17">
    <source>
        <dbReference type="RuleBase" id="RU003404"/>
    </source>
</evidence>
<geneLocation type="mitochondrion" evidence="21"/>
<evidence type="ECO:0000259" key="19">
    <source>
        <dbReference type="Pfam" id="PF00662"/>
    </source>
</evidence>
<keyword evidence="7 17" id="KW-0812">Transmembrane</keyword>
<evidence type="ECO:0000256" key="14">
    <source>
        <dbReference type="ARBA" id="ARBA00023128"/>
    </source>
</evidence>
<dbReference type="GO" id="GO:0042773">
    <property type="term" value="P:ATP synthesis coupled electron transport"/>
    <property type="evidence" value="ECO:0007669"/>
    <property type="project" value="InterPro"/>
</dbReference>
<organism evidence="21">
    <name type="scientific">Cryptocellus narino</name>
    <dbReference type="NCBI Taxonomy" id="1329480"/>
    <lineage>
        <taxon>Eukaryota</taxon>
        <taxon>Metazoa</taxon>
        <taxon>Ecdysozoa</taxon>
        <taxon>Arthropoda</taxon>
        <taxon>Chelicerata</taxon>
        <taxon>Arachnida</taxon>
        <taxon>Ricinulei</taxon>
        <taxon>Ricinoididae</taxon>
        <taxon>Cryptocellus</taxon>
    </lineage>
</organism>
<feature type="domain" description="NADH dehydrogenase subunit 5 C-terminal" evidence="20">
    <location>
        <begin position="389"/>
        <end position="561"/>
    </location>
</feature>
<dbReference type="PANTHER" id="PTHR42829">
    <property type="entry name" value="NADH-UBIQUINONE OXIDOREDUCTASE CHAIN 5"/>
    <property type="match status" value="1"/>
</dbReference>
<dbReference type="GO" id="GO:0008137">
    <property type="term" value="F:NADH dehydrogenase (ubiquinone) activity"/>
    <property type="evidence" value="ECO:0007669"/>
    <property type="project" value="UniProtKB-EC"/>
</dbReference>
<feature type="transmembrane region" description="Helical" evidence="17">
    <location>
        <begin position="544"/>
        <end position="561"/>
    </location>
</feature>
<keyword evidence="13 17" id="KW-0830">Ubiquinone</keyword>
<keyword evidence="8" id="KW-0999">Mitochondrion inner membrane</keyword>
<evidence type="ECO:0000256" key="5">
    <source>
        <dbReference type="ARBA" id="ARBA00022448"/>
    </source>
</evidence>
<dbReference type="InterPro" id="IPR010934">
    <property type="entry name" value="NADH_DH_su5_C"/>
</dbReference>
<evidence type="ECO:0000256" key="2">
    <source>
        <dbReference type="ARBA" id="ARBA00004448"/>
    </source>
</evidence>
<gene>
    <name evidence="21" type="primary">NAD5</name>
</gene>
<proteinExistence type="inferred from homology"/>
<dbReference type="GO" id="GO:0015990">
    <property type="term" value="P:electron transport coupled proton transport"/>
    <property type="evidence" value="ECO:0007669"/>
    <property type="project" value="TreeGrafter"/>
</dbReference>
<keyword evidence="9" id="KW-1278">Translocase</keyword>
<dbReference type="Pfam" id="PF06455">
    <property type="entry name" value="NADH5_C"/>
    <property type="match status" value="1"/>
</dbReference>
<feature type="transmembrane region" description="Helical" evidence="17">
    <location>
        <begin position="176"/>
        <end position="202"/>
    </location>
</feature>
<dbReference type="PANTHER" id="PTHR42829:SF2">
    <property type="entry name" value="NADH-UBIQUINONE OXIDOREDUCTASE CHAIN 5"/>
    <property type="match status" value="1"/>
</dbReference>
<dbReference type="GO" id="GO:0005743">
    <property type="term" value="C:mitochondrial inner membrane"/>
    <property type="evidence" value="ECO:0007669"/>
    <property type="project" value="UniProtKB-SubCell"/>
</dbReference>
<evidence type="ECO:0000256" key="11">
    <source>
        <dbReference type="ARBA" id="ARBA00022989"/>
    </source>
</evidence>
<dbReference type="EMBL" id="KC688690">
    <property type="protein sequence ID" value="AGL11926.1"/>
    <property type="molecule type" value="Genomic_DNA"/>
</dbReference>
<dbReference type="InterPro" id="IPR001516">
    <property type="entry name" value="Proton_antipo_N"/>
</dbReference>
<evidence type="ECO:0000256" key="15">
    <source>
        <dbReference type="ARBA" id="ARBA00023136"/>
    </source>
</evidence>
<feature type="transmembrane region" description="Helical" evidence="17">
    <location>
        <begin position="370"/>
        <end position="391"/>
    </location>
</feature>
<keyword evidence="15 17" id="KW-0472">Membrane</keyword>
<feature type="transmembrane region" description="Helical" evidence="17">
    <location>
        <begin position="418"/>
        <end position="439"/>
    </location>
</feature>
<dbReference type="AlphaFoldDB" id="W5R4F6"/>
<feature type="transmembrane region" description="Helical" evidence="17">
    <location>
        <begin position="283"/>
        <end position="315"/>
    </location>
</feature>
<evidence type="ECO:0000256" key="3">
    <source>
        <dbReference type="ARBA" id="ARBA00012944"/>
    </source>
</evidence>
<keyword evidence="6" id="KW-0679">Respiratory chain</keyword>
<dbReference type="Pfam" id="PF00662">
    <property type="entry name" value="Proton_antipo_N"/>
    <property type="match status" value="1"/>
</dbReference>
<evidence type="ECO:0000256" key="16">
    <source>
        <dbReference type="ARBA" id="ARBA00049551"/>
    </source>
</evidence>
<keyword evidence="5 17" id="KW-0813">Transport</keyword>
<evidence type="ECO:0000256" key="13">
    <source>
        <dbReference type="ARBA" id="ARBA00023075"/>
    </source>
</evidence>
<evidence type="ECO:0000256" key="7">
    <source>
        <dbReference type="ARBA" id="ARBA00022692"/>
    </source>
</evidence>
<evidence type="ECO:0000256" key="6">
    <source>
        <dbReference type="ARBA" id="ARBA00022660"/>
    </source>
</evidence>
<feature type="transmembrane region" description="Helical" evidence="17">
    <location>
        <begin position="240"/>
        <end position="262"/>
    </location>
</feature>
<evidence type="ECO:0000256" key="9">
    <source>
        <dbReference type="ARBA" id="ARBA00022967"/>
    </source>
</evidence>
<sequence>MNVFIITGVVLMGGFFVCFFLCLYVLSSDVCILLEYSLGEFVGSGLDFIIVIDWMSVMFMSLVLLISSCVFLYSVEYMDGDLYSSRFCLLVLLFVFSMGLLIFSCNLVSILLGWDGLGLVSYALVIYYQNVRSLNAGMITVLSNRIGDVGLLMAIVWMFGFGNWNFLIYVDLLSDANIGLVGLFVLLGGLTSSAQIPFSAWLPAAMAAPTPVSALVHSSTLVTAGVYLLIRFGLYYTYDFFSWVLVGISVVTMFMAGFCALWEMDMSSVVALSTLSQLGFMMFILGFGLWGVAFFHLLTHALFKSLLFLCVGYMIHGYGGEQDFRGVGGLVGSPIISSGMNISLLALMGFPFLAGFYSKDLIIEFIYMGSFGYLMVIIFGFGLGLTVMYGFRLGYLGLWSDCLYSVGVNVGEGFMMEFSVLILSMFSVFFGSFLMWWLFWFPCLVYVNLFVSLFGVMLLLIGFFICWFLFFFNWWSMYSVSVFDYYGGSMWFVVDLSGNYLCSFLDEKYSNHEVGWSEVIGGWGLRSFFWVLMQWLELLWDNVLGMYLFFMVIWVLVVAIIF</sequence>
<comment type="function">
    <text evidence="1">Core subunit of the mitochondrial membrane respiratory chain NADH dehydrogenase (Complex I) that is believed to belong to the minimal assembly required for catalysis. Complex I functions in the transfer of electrons from NADH to the respiratory chain. The immediate electron acceptor for the enzyme is believed to be ubiquinone.</text>
</comment>
<comment type="similarity">
    <text evidence="17">Belongs to the complex I subunit 5 family.</text>
</comment>
<keyword evidence="14 17" id="KW-0496">Mitochondrion</keyword>
<feature type="transmembrane region" description="Helical" evidence="17">
    <location>
        <begin position="214"/>
        <end position="234"/>
    </location>
</feature>
<keyword evidence="11 17" id="KW-1133">Transmembrane helix</keyword>
<evidence type="ECO:0000256" key="1">
    <source>
        <dbReference type="ARBA" id="ARBA00003257"/>
    </source>
</evidence>
<keyword evidence="12 17" id="KW-0520">NAD</keyword>
<evidence type="ECO:0000259" key="20">
    <source>
        <dbReference type="Pfam" id="PF06455"/>
    </source>
</evidence>
<dbReference type="Pfam" id="PF00361">
    <property type="entry name" value="Proton_antipo_M"/>
    <property type="match status" value="1"/>
</dbReference>
<dbReference type="PRINTS" id="PR01434">
    <property type="entry name" value="NADHDHGNASE5"/>
</dbReference>
<evidence type="ECO:0000256" key="4">
    <source>
        <dbReference type="ARBA" id="ARBA00021096"/>
    </source>
</evidence>
<feature type="transmembrane region" description="Helical" evidence="17">
    <location>
        <begin position="335"/>
        <end position="358"/>
    </location>
</feature>
<feature type="transmembrane region" description="Helical" evidence="17">
    <location>
        <begin position="446"/>
        <end position="471"/>
    </location>
</feature>
<comment type="function">
    <text evidence="17">Core subunit of the mitochondrial membrane respiratory chain NADH dehydrogenase (Complex I) which catalyzes electron transfer from NADH through the respiratory chain, using ubiquinone as an electron acceptor. Essential for the catalytic activity and assembly of complex I.</text>
</comment>
<feature type="transmembrane region" description="Helical" evidence="17">
    <location>
        <begin position="149"/>
        <end position="170"/>
    </location>
</feature>
<evidence type="ECO:0000259" key="18">
    <source>
        <dbReference type="Pfam" id="PF00361"/>
    </source>
</evidence>
<evidence type="ECO:0000313" key="21">
    <source>
        <dbReference type="EMBL" id="AGL11926.1"/>
    </source>
</evidence>
<reference evidence="21" key="1">
    <citation type="submission" date="2013-02" db="EMBL/GenBank/DDBJ databases">
        <title>Variation between mitochondrial genomes of Ricinulei.</title>
        <authorList>
            <person name="Fahrein K."/>
            <person name="Podsiadlowski L."/>
            <person name="Talarico G."/>
        </authorList>
    </citation>
    <scope>NUCLEOTIDE SEQUENCE</scope>
</reference>
<evidence type="ECO:0000256" key="8">
    <source>
        <dbReference type="ARBA" id="ARBA00022792"/>
    </source>
</evidence>
<keyword evidence="10" id="KW-0249">Electron transport</keyword>
<protein>
    <recommendedName>
        <fullName evidence="4 17">NADH-ubiquinone oxidoreductase chain 5</fullName>
        <ecNumber evidence="3 17">7.1.1.2</ecNumber>
    </recommendedName>
</protein>
<comment type="subcellular location">
    <subcellularLocation>
        <location evidence="2">Mitochondrion inner membrane</location>
        <topology evidence="2">Multi-pass membrane protein</topology>
    </subcellularLocation>
</comment>
<name>W5R4F6_9ARAC</name>
<comment type="catalytic activity">
    <reaction evidence="16 17">
        <text>a ubiquinone + NADH + 5 H(+)(in) = a ubiquinol + NAD(+) + 4 H(+)(out)</text>
        <dbReference type="Rhea" id="RHEA:29091"/>
        <dbReference type="Rhea" id="RHEA-COMP:9565"/>
        <dbReference type="Rhea" id="RHEA-COMP:9566"/>
        <dbReference type="ChEBI" id="CHEBI:15378"/>
        <dbReference type="ChEBI" id="CHEBI:16389"/>
        <dbReference type="ChEBI" id="CHEBI:17976"/>
        <dbReference type="ChEBI" id="CHEBI:57540"/>
        <dbReference type="ChEBI" id="CHEBI:57945"/>
        <dbReference type="EC" id="7.1.1.2"/>
    </reaction>
</comment>
<feature type="domain" description="NADH:quinone oxidoreductase/Mrp antiporter transmembrane" evidence="18">
    <location>
        <begin position="105"/>
        <end position="380"/>
    </location>
</feature>
<feature type="domain" description="NADH-Ubiquinone oxidoreductase (complex I) chain 5 N-terminal" evidence="19">
    <location>
        <begin position="46"/>
        <end position="87"/>
    </location>
</feature>
<evidence type="ECO:0000256" key="10">
    <source>
        <dbReference type="ARBA" id="ARBA00022982"/>
    </source>
</evidence>
<feature type="transmembrane region" description="Helical" evidence="17">
    <location>
        <begin position="51"/>
        <end position="75"/>
    </location>
</feature>